<evidence type="ECO:0000313" key="1">
    <source>
        <dbReference type="EMBL" id="TFK68550.1"/>
    </source>
</evidence>
<dbReference type="Proteomes" id="UP000308600">
    <property type="component" value="Unassembled WGS sequence"/>
</dbReference>
<dbReference type="EMBL" id="ML208349">
    <property type="protein sequence ID" value="TFK68550.1"/>
    <property type="molecule type" value="Genomic_DNA"/>
</dbReference>
<evidence type="ECO:0000313" key="2">
    <source>
        <dbReference type="Proteomes" id="UP000308600"/>
    </source>
</evidence>
<organism evidence="1 2">
    <name type="scientific">Pluteus cervinus</name>
    <dbReference type="NCBI Taxonomy" id="181527"/>
    <lineage>
        <taxon>Eukaryota</taxon>
        <taxon>Fungi</taxon>
        <taxon>Dikarya</taxon>
        <taxon>Basidiomycota</taxon>
        <taxon>Agaricomycotina</taxon>
        <taxon>Agaricomycetes</taxon>
        <taxon>Agaricomycetidae</taxon>
        <taxon>Agaricales</taxon>
        <taxon>Pluteineae</taxon>
        <taxon>Pluteaceae</taxon>
        <taxon>Pluteus</taxon>
    </lineage>
</organism>
<reference evidence="1 2" key="1">
    <citation type="journal article" date="2019" name="Nat. Ecol. Evol.">
        <title>Megaphylogeny resolves global patterns of mushroom evolution.</title>
        <authorList>
            <person name="Varga T."/>
            <person name="Krizsan K."/>
            <person name="Foldi C."/>
            <person name="Dima B."/>
            <person name="Sanchez-Garcia M."/>
            <person name="Sanchez-Ramirez S."/>
            <person name="Szollosi G.J."/>
            <person name="Szarkandi J.G."/>
            <person name="Papp V."/>
            <person name="Albert L."/>
            <person name="Andreopoulos W."/>
            <person name="Angelini C."/>
            <person name="Antonin V."/>
            <person name="Barry K.W."/>
            <person name="Bougher N.L."/>
            <person name="Buchanan P."/>
            <person name="Buyck B."/>
            <person name="Bense V."/>
            <person name="Catcheside P."/>
            <person name="Chovatia M."/>
            <person name="Cooper J."/>
            <person name="Damon W."/>
            <person name="Desjardin D."/>
            <person name="Finy P."/>
            <person name="Geml J."/>
            <person name="Haridas S."/>
            <person name="Hughes K."/>
            <person name="Justo A."/>
            <person name="Karasinski D."/>
            <person name="Kautmanova I."/>
            <person name="Kiss B."/>
            <person name="Kocsube S."/>
            <person name="Kotiranta H."/>
            <person name="LaButti K.M."/>
            <person name="Lechner B.E."/>
            <person name="Liimatainen K."/>
            <person name="Lipzen A."/>
            <person name="Lukacs Z."/>
            <person name="Mihaltcheva S."/>
            <person name="Morgado L.N."/>
            <person name="Niskanen T."/>
            <person name="Noordeloos M.E."/>
            <person name="Ohm R.A."/>
            <person name="Ortiz-Santana B."/>
            <person name="Ovrebo C."/>
            <person name="Racz N."/>
            <person name="Riley R."/>
            <person name="Savchenko A."/>
            <person name="Shiryaev A."/>
            <person name="Soop K."/>
            <person name="Spirin V."/>
            <person name="Szebenyi C."/>
            <person name="Tomsovsky M."/>
            <person name="Tulloss R.E."/>
            <person name="Uehling J."/>
            <person name="Grigoriev I.V."/>
            <person name="Vagvolgyi C."/>
            <person name="Papp T."/>
            <person name="Martin F.M."/>
            <person name="Miettinen O."/>
            <person name="Hibbett D.S."/>
            <person name="Nagy L.G."/>
        </authorList>
    </citation>
    <scope>NUCLEOTIDE SEQUENCE [LARGE SCALE GENOMIC DNA]</scope>
    <source>
        <strain evidence="1 2">NL-1719</strain>
    </source>
</reference>
<keyword evidence="2" id="KW-1185">Reference proteome</keyword>
<proteinExistence type="predicted"/>
<protein>
    <submittedName>
        <fullName evidence="1">Uncharacterized protein</fullName>
    </submittedName>
</protein>
<gene>
    <name evidence="1" type="ORF">BDN72DRAFT_841648</name>
</gene>
<sequence>MSRRTRRTLTAEVNALSPTDRLPAEVLAEIFLAVAQECLNNSNGRQRLQWIAVTHVSRRWRNTALSCGRLWCSIQSGDPAIREWLKRARGTALFVELKIGTTRDESTFNMVIRKLPQIQTLSIEISSSIRSETYDSLWPKIMGALSNPAPMLKSFRLDDRSFEQESPVTLLPDSAPLLRHLRLDGIHPTFPSLLLHNITNLSIHHPQPQLNPASVLVALARMPLLECLTLENAFVATSLNSIPATAPVHLAKLKAFNYRGLNFNLDITFLSHLSLNIDTRIMLLSCHLTADLSLFSRLIEVHNRARDKALDIRTLHLLWGDQALRLVISKQLPQSEAGAEANCTSIKIVCPLLAGPFPTSWGEDLLRLPLSGLQHFSTNCNVGRGAWDVLSKRCTSLSLVSLADSASFSFIACLVDDYKQNCPYVVQVLQKESFHPTKALPDDEIAKGVYHWDKPIFKSLGIIQLSQVNFEESGQPPLMLVTLFFMALRERADWCDPPVKMVWIRGCANFPSQTIKILKGKVTVCWDNIAFPKNQPKGIEEEQDPQAATELGIDAGSVGSTST</sequence>
<name>A0ACD3AS57_9AGAR</name>
<accession>A0ACD3AS57</accession>